<evidence type="ECO:0000313" key="1">
    <source>
        <dbReference type="EMBL" id="NYI06094.1"/>
    </source>
</evidence>
<proteinExistence type="predicted"/>
<evidence type="ECO:0000313" key="2">
    <source>
        <dbReference type="Proteomes" id="UP000567795"/>
    </source>
</evidence>
<gene>
    <name evidence="1" type="ORF">FHU37_003037</name>
</gene>
<keyword evidence="2" id="KW-1185">Reference proteome</keyword>
<dbReference type="AlphaFoldDB" id="A0A852ZZH4"/>
<reference evidence="1 2" key="1">
    <citation type="submission" date="2020-07" db="EMBL/GenBank/DDBJ databases">
        <title>Sequencing the genomes of 1000 actinobacteria strains.</title>
        <authorList>
            <person name="Klenk H.-P."/>
        </authorList>
    </citation>
    <scope>NUCLEOTIDE SEQUENCE [LARGE SCALE GENOMIC DNA]</scope>
    <source>
        <strain evidence="1 2">DSM 42178</strain>
    </source>
</reference>
<organism evidence="1 2">
    <name type="scientific">Allostreptomyces psammosilenae</name>
    <dbReference type="NCBI Taxonomy" id="1892865"/>
    <lineage>
        <taxon>Bacteria</taxon>
        <taxon>Bacillati</taxon>
        <taxon>Actinomycetota</taxon>
        <taxon>Actinomycetes</taxon>
        <taxon>Kitasatosporales</taxon>
        <taxon>Streptomycetaceae</taxon>
        <taxon>Allostreptomyces</taxon>
    </lineage>
</organism>
<sequence>MIYRLAGGFQVRTTRHAERTEFETLNPSGEVISVVVKEGTEAASLIQSLFAEDIERFSRVCRDGRPRS</sequence>
<protein>
    <submittedName>
        <fullName evidence="1">Uncharacterized protein</fullName>
    </submittedName>
</protein>
<comment type="caution">
    <text evidence="1">The sequence shown here is derived from an EMBL/GenBank/DDBJ whole genome shotgun (WGS) entry which is preliminary data.</text>
</comment>
<name>A0A852ZZH4_9ACTN</name>
<accession>A0A852ZZH4</accession>
<dbReference type="EMBL" id="JACBZD010000001">
    <property type="protein sequence ID" value="NYI06094.1"/>
    <property type="molecule type" value="Genomic_DNA"/>
</dbReference>
<dbReference type="Proteomes" id="UP000567795">
    <property type="component" value="Unassembled WGS sequence"/>
</dbReference>
<dbReference type="RefSeq" id="WP_179814727.1">
    <property type="nucleotide sequence ID" value="NZ_JACBZD010000001.1"/>
</dbReference>